<dbReference type="GeneID" id="24918916"/>
<feature type="compositionally biased region" description="Basic and acidic residues" evidence="8">
    <location>
        <begin position="162"/>
        <end position="171"/>
    </location>
</feature>
<keyword evidence="5" id="KW-0862">Zinc</keyword>
<evidence type="ECO:0000256" key="6">
    <source>
        <dbReference type="ARBA" id="ARBA00023242"/>
    </source>
</evidence>
<feature type="compositionally biased region" description="Acidic residues" evidence="8">
    <location>
        <begin position="172"/>
        <end position="183"/>
    </location>
</feature>
<dbReference type="SUPFAM" id="SSF52113">
    <property type="entry name" value="BRCT domain"/>
    <property type="match status" value="2"/>
</dbReference>
<dbReference type="EMBL" id="FN668643">
    <property type="protein sequence ID" value="CBK21526.2"/>
    <property type="molecule type" value="Genomic_DNA"/>
</dbReference>
<dbReference type="Proteomes" id="UP000008312">
    <property type="component" value="Unassembled WGS sequence"/>
</dbReference>
<keyword evidence="2" id="KW-0479">Metal-binding</keyword>
<dbReference type="GO" id="GO:0008270">
    <property type="term" value="F:zinc ion binding"/>
    <property type="evidence" value="ECO:0007669"/>
    <property type="project" value="UniProtKB-KW"/>
</dbReference>
<evidence type="ECO:0000256" key="8">
    <source>
        <dbReference type="SAM" id="MobiDB-lite"/>
    </source>
</evidence>
<dbReference type="Gene3D" id="3.40.50.10190">
    <property type="entry name" value="BRCT domain"/>
    <property type="match status" value="2"/>
</dbReference>
<accession>D8M0D7</accession>
<dbReference type="RefSeq" id="XP_012895574.1">
    <property type="nucleotide sequence ID" value="XM_013040120.1"/>
</dbReference>
<dbReference type="SUPFAM" id="SSF90209">
    <property type="entry name" value="Ran binding protein zinc finger-like"/>
    <property type="match status" value="1"/>
</dbReference>
<evidence type="ECO:0000256" key="1">
    <source>
        <dbReference type="ARBA" id="ARBA00004123"/>
    </source>
</evidence>
<evidence type="ECO:0000256" key="5">
    <source>
        <dbReference type="ARBA" id="ARBA00022833"/>
    </source>
</evidence>
<evidence type="ECO:0000256" key="7">
    <source>
        <dbReference type="PROSITE-ProRule" id="PRU00322"/>
    </source>
</evidence>
<keyword evidence="12" id="KW-1185">Reference proteome</keyword>
<dbReference type="Gene3D" id="4.10.1060.10">
    <property type="entry name" value="Zinc finger, RanBP2-type"/>
    <property type="match status" value="1"/>
</dbReference>
<feature type="compositionally biased region" description="Low complexity" evidence="8">
    <location>
        <begin position="40"/>
        <end position="54"/>
    </location>
</feature>
<dbReference type="InterPro" id="IPR036420">
    <property type="entry name" value="BRCT_dom_sf"/>
</dbReference>
<dbReference type="PROSITE" id="PS50199">
    <property type="entry name" value="ZF_RANBP2_2"/>
    <property type="match status" value="1"/>
</dbReference>
<dbReference type="PANTHER" id="PTHR23196:SF1">
    <property type="entry name" value="PAX-INTERACTING PROTEIN 1"/>
    <property type="match status" value="1"/>
</dbReference>
<feature type="compositionally biased region" description="Basic and acidic residues" evidence="8">
    <location>
        <begin position="199"/>
        <end position="220"/>
    </location>
</feature>
<dbReference type="OrthoDB" id="552194at2759"/>
<feature type="domain" description="BRCT" evidence="9">
    <location>
        <begin position="237"/>
        <end position="329"/>
    </location>
</feature>
<name>D8M0D7_BLAHO</name>
<dbReference type="GO" id="GO:0005634">
    <property type="term" value="C:nucleus"/>
    <property type="evidence" value="ECO:0007669"/>
    <property type="project" value="UniProtKB-SubCell"/>
</dbReference>
<dbReference type="InterPro" id="IPR001876">
    <property type="entry name" value="Znf_RanBP2"/>
</dbReference>
<dbReference type="InParanoid" id="D8M0D7"/>
<evidence type="ECO:0000313" key="11">
    <source>
        <dbReference type="EMBL" id="CBK21526.2"/>
    </source>
</evidence>
<evidence type="ECO:0000313" key="12">
    <source>
        <dbReference type="Proteomes" id="UP000008312"/>
    </source>
</evidence>
<keyword evidence="3" id="KW-0227">DNA damage</keyword>
<protein>
    <recommendedName>
        <fullName evidence="13">RanBP2-type domain-containing protein</fullName>
    </recommendedName>
</protein>
<dbReference type="PANTHER" id="PTHR23196">
    <property type="entry name" value="PAX TRANSCRIPTION ACTIVATION DOMAIN INTERACTING PROTEIN"/>
    <property type="match status" value="1"/>
</dbReference>
<dbReference type="SMART" id="SM00547">
    <property type="entry name" value="ZnF_RBZ"/>
    <property type="match status" value="1"/>
</dbReference>
<dbReference type="InterPro" id="IPR051579">
    <property type="entry name" value="DDR_Transcriptional_Reg"/>
</dbReference>
<dbReference type="OMA" id="MNASWIC"/>
<evidence type="ECO:0008006" key="13">
    <source>
        <dbReference type="Google" id="ProtNLM"/>
    </source>
</evidence>
<dbReference type="Pfam" id="PF16770">
    <property type="entry name" value="RTT107_BRCT_5"/>
    <property type="match status" value="1"/>
</dbReference>
<evidence type="ECO:0000256" key="2">
    <source>
        <dbReference type="ARBA" id="ARBA00022723"/>
    </source>
</evidence>
<evidence type="ECO:0000256" key="3">
    <source>
        <dbReference type="ARBA" id="ARBA00022763"/>
    </source>
</evidence>
<feature type="domain" description="RanBP2-type" evidence="10">
    <location>
        <begin position="1"/>
        <end position="30"/>
    </location>
</feature>
<comment type="subcellular location">
    <subcellularLocation>
        <location evidence="1">Nucleus</location>
    </subcellularLocation>
</comment>
<reference evidence="11" key="1">
    <citation type="submission" date="2010-02" db="EMBL/GenBank/DDBJ databases">
        <title>Sequencing and annotation of the Blastocystis hominis genome.</title>
        <authorList>
            <person name="Wincker P."/>
        </authorList>
    </citation>
    <scope>NUCLEOTIDE SEQUENCE</scope>
    <source>
        <strain evidence="11">Singapore isolate B</strain>
    </source>
</reference>
<proteinExistence type="predicted"/>
<evidence type="ECO:0000256" key="4">
    <source>
        <dbReference type="ARBA" id="ARBA00022771"/>
    </source>
</evidence>
<evidence type="ECO:0000259" key="9">
    <source>
        <dbReference type="PROSITE" id="PS50172"/>
    </source>
</evidence>
<dbReference type="SMART" id="SM00292">
    <property type="entry name" value="BRCT"/>
    <property type="match status" value="2"/>
</dbReference>
<dbReference type="InterPro" id="IPR001357">
    <property type="entry name" value="BRCT_dom"/>
</dbReference>
<evidence type="ECO:0000259" key="10">
    <source>
        <dbReference type="PROSITE" id="PS50199"/>
    </source>
</evidence>
<organism evidence="11">
    <name type="scientific">Blastocystis hominis</name>
    <dbReference type="NCBI Taxonomy" id="12968"/>
    <lineage>
        <taxon>Eukaryota</taxon>
        <taxon>Sar</taxon>
        <taxon>Stramenopiles</taxon>
        <taxon>Bigyra</taxon>
        <taxon>Opalozoa</taxon>
        <taxon>Opalinata</taxon>
        <taxon>Blastocystidae</taxon>
        <taxon>Blastocystis</taxon>
    </lineage>
</organism>
<dbReference type="PROSITE" id="PS01358">
    <property type="entry name" value="ZF_RANBP2_1"/>
    <property type="match status" value="1"/>
</dbReference>
<keyword evidence="6" id="KW-0539">Nucleus</keyword>
<sequence length="442" mass="48949">MNASWICLSCSYSNPPSVTRCSLCNSPKPSISSTDRSKTWSESTISESSSVGASGAIRLSQQSSRLYSINVGKSNSVRKTLGARRALSTSQREVGSNRSESISKLLVGNLKLEMTVSISDVDIPASGEVTQSIGDDNDQGLKVDALPKTESLELSAPESIATEDKKEREKEMEEEEKEEEEEEEQKKGGSKENSMSQESAEKEKEISEKKEKVIKKDVVKTTKKKETKPKSSSNTTPKSKPKPKLTHILSSTMLSEADRDVLISLVSSLGDAKFISRSSRSINLLVAGQDVRSVKMMCAVARGIPVVTPAWLYACLEQGKWVGPDSFISSFAEEGLKKRKEQEKGILANHGPYFIAKNTQPPRNELIEIVRCCDGQITEDLDECEYIIGKVEGREYVKETFVLDGVMKGELPRVSEYIVKEEEESDEFYSYLFTNNRSDRSC</sequence>
<dbReference type="GO" id="GO:0006974">
    <property type="term" value="P:DNA damage response"/>
    <property type="evidence" value="ECO:0007669"/>
    <property type="project" value="UniProtKB-KW"/>
</dbReference>
<dbReference type="CDD" id="cd17751">
    <property type="entry name" value="BRCT_microcephalin_rpt3"/>
    <property type="match status" value="1"/>
</dbReference>
<dbReference type="InterPro" id="IPR036443">
    <property type="entry name" value="Znf_RanBP2_sf"/>
</dbReference>
<dbReference type="AlphaFoldDB" id="D8M0D7"/>
<dbReference type="PROSITE" id="PS50172">
    <property type="entry name" value="BRCT"/>
    <property type="match status" value="1"/>
</dbReference>
<gene>
    <name evidence="11" type="ORF">GSBLH_T00001685001</name>
</gene>
<feature type="region of interest" description="Disordered" evidence="8">
    <location>
        <begin position="128"/>
        <end position="245"/>
    </location>
</feature>
<feature type="region of interest" description="Disordered" evidence="8">
    <location>
        <begin position="27"/>
        <end position="54"/>
    </location>
</feature>
<feature type="compositionally biased region" description="Basic and acidic residues" evidence="8">
    <location>
        <begin position="139"/>
        <end position="151"/>
    </location>
</feature>
<keyword evidence="4 7" id="KW-0863">Zinc-finger</keyword>